<evidence type="ECO:0000259" key="1">
    <source>
        <dbReference type="Pfam" id="PF03372"/>
    </source>
</evidence>
<dbReference type="GO" id="GO:0004519">
    <property type="term" value="F:endonuclease activity"/>
    <property type="evidence" value="ECO:0007669"/>
    <property type="project" value="UniProtKB-KW"/>
</dbReference>
<comment type="caution">
    <text evidence="2">The sequence shown here is derived from an EMBL/GenBank/DDBJ whole genome shotgun (WGS) entry which is preliminary data.</text>
</comment>
<dbReference type="AlphaFoldDB" id="A0A7Z8JXS7"/>
<keyword evidence="2" id="KW-0378">Hydrolase</keyword>
<keyword evidence="2" id="KW-0540">Nuclease</keyword>
<dbReference type="InterPro" id="IPR051916">
    <property type="entry name" value="GPI-anchor_lipid_remodeler"/>
</dbReference>
<dbReference type="SUPFAM" id="SSF56219">
    <property type="entry name" value="DNase I-like"/>
    <property type="match status" value="1"/>
</dbReference>
<organism evidence="2 3">
    <name type="scientific">Cellulomonas hominis</name>
    <dbReference type="NCBI Taxonomy" id="156981"/>
    <lineage>
        <taxon>Bacteria</taxon>
        <taxon>Bacillati</taxon>
        <taxon>Actinomycetota</taxon>
        <taxon>Actinomycetes</taxon>
        <taxon>Micrococcales</taxon>
        <taxon>Cellulomonadaceae</taxon>
        <taxon>Cellulomonas</taxon>
    </lineage>
</organism>
<sequence>MRLATFNILHGRSLTDGKVDLDRFADAVRGLDADVLALQEVDRDQPRSHQADLTAVAAEAMGAQAHRFVATLHGHPGTWTAATGEDQPTIAAYGIALLSRYPVSTWRVLTLPTLRRRVPMVHRGSRRPSLVQDEQRAALAAVVETPDGPLTVVATHLTFITAWNVMQLRHLVRACRALPRPIAVTGDLNLEGATPARVSGWRSVGRVDTFPVAVPDRQIDHVLLDGPVVPSSEPIAVDTGMSDHRALVVDLALGEDRPRG</sequence>
<evidence type="ECO:0000313" key="2">
    <source>
        <dbReference type="EMBL" id="TKR22679.1"/>
    </source>
</evidence>
<accession>A0A7Z8JXS7</accession>
<gene>
    <name evidence="2" type="ORF">FA014_15185</name>
</gene>
<proteinExistence type="predicted"/>
<name>A0A7Z8JXS7_9CELL</name>
<evidence type="ECO:0000313" key="3">
    <source>
        <dbReference type="Proteomes" id="UP000308121"/>
    </source>
</evidence>
<dbReference type="Proteomes" id="UP000308121">
    <property type="component" value="Unassembled WGS sequence"/>
</dbReference>
<keyword evidence="2" id="KW-0255">Endonuclease</keyword>
<dbReference type="PANTHER" id="PTHR14859:SF15">
    <property type="entry name" value="ENDONUCLEASE_EXONUCLEASE_PHOSPHATASE DOMAIN-CONTAINING PROTEIN"/>
    <property type="match status" value="1"/>
</dbReference>
<dbReference type="InterPro" id="IPR036691">
    <property type="entry name" value="Endo/exonu/phosph_ase_sf"/>
</dbReference>
<dbReference type="EMBL" id="SZYE01000153">
    <property type="protein sequence ID" value="TKR22679.1"/>
    <property type="molecule type" value="Genomic_DNA"/>
</dbReference>
<dbReference type="RefSeq" id="WP_154730493.1">
    <property type="nucleotide sequence ID" value="NZ_SZYE01000153.1"/>
</dbReference>
<reference evidence="2 3" key="1">
    <citation type="submission" date="2019-05" db="EMBL/GenBank/DDBJ databases">
        <title>Genome sequence of Cellulomonas hominis strain CS1.</title>
        <authorList>
            <person name="Belmont J."/>
            <person name="Maclea K.S."/>
        </authorList>
    </citation>
    <scope>NUCLEOTIDE SEQUENCE [LARGE SCALE GENOMIC DNA]</scope>
    <source>
        <strain evidence="2 3">CS1</strain>
    </source>
</reference>
<dbReference type="GO" id="GO:0016020">
    <property type="term" value="C:membrane"/>
    <property type="evidence" value="ECO:0007669"/>
    <property type="project" value="GOC"/>
</dbReference>
<dbReference type="PANTHER" id="PTHR14859">
    <property type="entry name" value="CALCOFLUOR WHITE HYPERSENSITIVE PROTEIN PRECURSOR"/>
    <property type="match status" value="1"/>
</dbReference>
<feature type="domain" description="Endonuclease/exonuclease/phosphatase" evidence="1">
    <location>
        <begin position="4"/>
        <end position="244"/>
    </location>
</feature>
<dbReference type="OrthoDB" id="155529at2"/>
<dbReference type="Gene3D" id="3.60.10.10">
    <property type="entry name" value="Endonuclease/exonuclease/phosphatase"/>
    <property type="match status" value="1"/>
</dbReference>
<dbReference type="InterPro" id="IPR005135">
    <property type="entry name" value="Endo/exonuclease/phosphatase"/>
</dbReference>
<protein>
    <submittedName>
        <fullName evidence="2">Endonuclease</fullName>
    </submittedName>
</protein>
<dbReference type="Pfam" id="PF03372">
    <property type="entry name" value="Exo_endo_phos"/>
    <property type="match status" value="1"/>
</dbReference>
<dbReference type="GO" id="GO:0006506">
    <property type="term" value="P:GPI anchor biosynthetic process"/>
    <property type="evidence" value="ECO:0007669"/>
    <property type="project" value="TreeGrafter"/>
</dbReference>